<accession>A0A9P7ZLH0</accession>
<evidence type="ECO:0000313" key="1">
    <source>
        <dbReference type="EMBL" id="KAG9254303.1"/>
    </source>
</evidence>
<dbReference type="RefSeq" id="XP_046118227.1">
    <property type="nucleotide sequence ID" value="XM_046267011.1"/>
</dbReference>
<dbReference type="Proteomes" id="UP000887229">
    <property type="component" value="Unassembled WGS sequence"/>
</dbReference>
<comment type="caution">
    <text evidence="1">The sequence shown here is derived from an EMBL/GenBank/DDBJ whole genome shotgun (WGS) entry which is preliminary data.</text>
</comment>
<evidence type="ECO:0000313" key="2">
    <source>
        <dbReference type="Proteomes" id="UP000887229"/>
    </source>
</evidence>
<dbReference type="AlphaFoldDB" id="A0A9P7ZLH0"/>
<gene>
    <name evidence="1" type="ORF">F5Z01DRAFT_750217</name>
</gene>
<reference evidence="1" key="1">
    <citation type="journal article" date="2021" name="IMA Fungus">
        <title>Genomic characterization of three marine fungi, including Emericellopsis atlantica sp. nov. with signatures of a generalist lifestyle and marine biomass degradation.</title>
        <authorList>
            <person name="Hagestad O.C."/>
            <person name="Hou L."/>
            <person name="Andersen J.H."/>
            <person name="Hansen E.H."/>
            <person name="Altermark B."/>
            <person name="Li C."/>
            <person name="Kuhnert E."/>
            <person name="Cox R.J."/>
            <person name="Crous P.W."/>
            <person name="Spatafora J.W."/>
            <person name="Lail K."/>
            <person name="Amirebrahimi M."/>
            <person name="Lipzen A."/>
            <person name="Pangilinan J."/>
            <person name="Andreopoulos W."/>
            <person name="Hayes R.D."/>
            <person name="Ng V."/>
            <person name="Grigoriev I.V."/>
            <person name="Jackson S.A."/>
            <person name="Sutton T.D.S."/>
            <person name="Dobson A.D.W."/>
            <person name="Rama T."/>
        </authorList>
    </citation>
    <scope>NUCLEOTIDE SEQUENCE</scope>
    <source>
        <strain evidence="1">TS7</strain>
    </source>
</reference>
<protein>
    <submittedName>
        <fullName evidence="1">Uncharacterized protein</fullName>
    </submittedName>
</protein>
<proteinExistence type="predicted"/>
<keyword evidence="2" id="KW-1185">Reference proteome</keyword>
<organism evidence="1 2">
    <name type="scientific">Emericellopsis atlantica</name>
    <dbReference type="NCBI Taxonomy" id="2614577"/>
    <lineage>
        <taxon>Eukaryota</taxon>
        <taxon>Fungi</taxon>
        <taxon>Dikarya</taxon>
        <taxon>Ascomycota</taxon>
        <taxon>Pezizomycotina</taxon>
        <taxon>Sordariomycetes</taxon>
        <taxon>Hypocreomycetidae</taxon>
        <taxon>Hypocreales</taxon>
        <taxon>Bionectriaceae</taxon>
        <taxon>Emericellopsis</taxon>
    </lineage>
</organism>
<dbReference type="GeneID" id="70297914"/>
<dbReference type="EMBL" id="MU251254">
    <property type="protein sequence ID" value="KAG9254303.1"/>
    <property type="molecule type" value="Genomic_DNA"/>
</dbReference>
<name>A0A9P7ZLH0_9HYPO</name>
<sequence length="221" mass="24854">MGNTLGAATYCRGKGLKQGQSLDPDDLIEKMGDFMDQFKEITDAACEMSLPGDRRSTDRLAAFIVLQKEEMVHLAELHDRLLHVIVPDDPILAEKVAEEKKKRAEMMLSARNLTSDRGNVQLQAEHDNEQMQSMHSEITRIQLQIEKTGHTMQCVTHLQEDLAASSRREQILQELVRELPRGRNLEEAAEAFAEDRKSELAKVLRSMAITVPGEEASESTT</sequence>